<accession>A0AAF0EYZ5</accession>
<dbReference type="InterPro" id="IPR036222">
    <property type="entry name" value="CAP_N_sf"/>
</dbReference>
<dbReference type="Pfam" id="PF01213">
    <property type="entry name" value="CAP_N-CM"/>
    <property type="match status" value="1"/>
</dbReference>
<dbReference type="InterPro" id="IPR017901">
    <property type="entry name" value="C-CAP_CF_C-like"/>
</dbReference>
<dbReference type="PROSITE" id="PS01088">
    <property type="entry name" value="CAP_1"/>
    <property type="match status" value="1"/>
</dbReference>
<evidence type="ECO:0000256" key="1">
    <source>
        <dbReference type="ARBA" id="ARBA00007659"/>
    </source>
</evidence>
<dbReference type="PROSITE" id="PS51329">
    <property type="entry name" value="C_CAP_COFACTOR_C"/>
    <property type="match status" value="1"/>
</dbReference>
<evidence type="ECO:0000256" key="2">
    <source>
        <dbReference type="ARBA" id="ARBA00054756"/>
    </source>
</evidence>
<dbReference type="InterPro" id="IPR018106">
    <property type="entry name" value="CAP_CS_N"/>
</dbReference>
<dbReference type="RefSeq" id="XP_060120249.1">
    <property type="nucleotide sequence ID" value="XM_060264266.1"/>
</dbReference>
<dbReference type="Pfam" id="PF08603">
    <property type="entry name" value="CAP_C"/>
    <property type="match status" value="1"/>
</dbReference>
<protein>
    <recommendedName>
        <fullName evidence="3 4">Adenylyl cyclase-associated protein</fullName>
    </recommendedName>
</protein>
<sequence>MSTTGIGNLSTLIKRLEAATSRLEDIAIAQAGHAPVPSEAPAVAPVAETTREAPTTDALAVSAWDADVGPALAKFVEASAAIGTLVAEQAAEVQAAFGHTRDIVQTATVCKLPADGMASPAVAPLLQPLQGSIQRIVELREKNRGEKALFNHLSTVSEGIPALGWIAVEKTPAPYTADMKESAEFFANRVIKEHKDGDKKHVVWARSFTSLLDTLRAYVKAHHTTGLVWNASGQDLASYAKGGASDVPPPPPPPPAGIPPPPPAPPAAGAAPAAGGMDAVFGQINQGENITRSLRRVDASEMTHKNPTLRKDAPVVAEKPTALSAAPAAAPKKKPASKVLEGNKWTVENYVKEQIVIDQTELSHTINVFNCDECVIEVRGKVNAVSLVSCKKTSVLLNTLVSSLEITRCQSFTAQITGQTPTVLVDNTDGGQIYLSDDGLGTEVVTSKSSALNVSIPVVGVPGEYEELPLPEQLMHTFARKDRATVTTHVVQHAG</sequence>
<dbReference type="SUPFAM" id="SSF101278">
    <property type="entry name" value="N-terminal domain of adenylylcyclase associated protein, CAP"/>
    <property type="match status" value="1"/>
</dbReference>
<dbReference type="GO" id="GO:0005737">
    <property type="term" value="C:cytoplasm"/>
    <property type="evidence" value="ECO:0007669"/>
    <property type="project" value="TreeGrafter"/>
</dbReference>
<comment type="similarity">
    <text evidence="1 4">Belongs to the CAP family.</text>
</comment>
<feature type="domain" description="C-CAP/cofactor C-like" evidence="6">
    <location>
        <begin position="331"/>
        <end position="470"/>
    </location>
</feature>
<dbReference type="PANTHER" id="PTHR10652:SF0">
    <property type="entry name" value="ADENYLYL CYCLASE-ASSOCIATED PROTEIN"/>
    <property type="match status" value="1"/>
</dbReference>
<dbReference type="GO" id="GO:0003779">
    <property type="term" value="F:actin binding"/>
    <property type="evidence" value="ECO:0007669"/>
    <property type="project" value="InterPro"/>
</dbReference>
<dbReference type="InterPro" id="IPR001837">
    <property type="entry name" value="Adenylate_cyclase-assoc_CAP"/>
</dbReference>
<dbReference type="GO" id="GO:0007015">
    <property type="term" value="P:actin filament organization"/>
    <property type="evidence" value="ECO:0007669"/>
    <property type="project" value="TreeGrafter"/>
</dbReference>
<dbReference type="GO" id="GO:0019933">
    <property type="term" value="P:cAMP-mediated signaling"/>
    <property type="evidence" value="ECO:0007669"/>
    <property type="project" value="TreeGrafter"/>
</dbReference>
<dbReference type="FunFam" id="1.25.40.330:FF:000001">
    <property type="entry name" value="Adenylyl cyclase-associated protein"/>
    <property type="match status" value="1"/>
</dbReference>
<dbReference type="Gene3D" id="2.160.20.70">
    <property type="match status" value="1"/>
</dbReference>
<evidence type="ECO:0000256" key="4">
    <source>
        <dbReference type="RuleBase" id="RU000647"/>
    </source>
</evidence>
<organism evidence="7 8">
    <name type="scientific">Malassezia japonica</name>
    <dbReference type="NCBI Taxonomy" id="223818"/>
    <lineage>
        <taxon>Eukaryota</taxon>
        <taxon>Fungi</taxon>
        <taxon>Dikarya</taxon>
        <taxon>Basidiomycota</taxon>
        <taxon>Ustilaginomycotina</taxon>
        <taxon>Malasseziomycetes</taxon>
        <taxon>Malasseziales</taxon>
        <taxon>Malasseziaceae</taxon>
        <taxon>Malassezia</taxon>
    </lineage>
</organism>
<reference evidence="7" key="1">
    <citation type="submission" date="2023-03" db="EMBL/GenBank/DDBJ databases">
        <title>Mating type loci evolution in Malassezia.</title>
        <authorList>
            <person name="Coelho M.A."/>
        </authorList>
    </citation>
    <scope>NUCLEOTIDE SEQUENCE</scope>
    <source>
        <strain evidence="7">CBS 9431</strain>
    </source>
</reference>
<dbReference type="SMART" id="SM00673">
    <property type="entry name" value="CARP"/>
    <property type="match status" value="2"/>
</dbReference>
<dbReference type="InterPro" id="IPR036223">
    <property type="entry name" value="CAP_C_sf"/>
</dbReference>
<dbReference type="InterPro" id="IPR016098">
    <property type="entry name" value="CAP/MinC_C"/>
</dbReference>
<evidence type="ECO:0000259" key="6">
    <source>
        <dbReference type="PROSITE" id="PS51329"/>
    </source>
</evidence>
<comment type="function">
    <text evidence="2">The N-terminal domain binds to adenylyl cyclase, thereby enabling adenylyl cyclase to be activated by upstream regulatory signals, such as Ras. The C-terminal domain is required for normal cellular morphology and growth control.</text>
</comment>
<evidence type="ECO:0000313" key="8">
    <source>
        <dbReference type="Proteomes" id="UP001217754"/>
    </source>
</evidence>
<gene>
    <name evidence="7" type="primary">SRV2</name>
    <name evidence="7" type="ORF">MJAP1_000296</name>
</gene>
<evidence type="ECO:0000256" key="5">
    <source>
        <dbReference type="SAM" id="MobiDB-lite"/>
    </source>
</evidence>
<dbReference type="GeneID" id="85223945"/>
<dbReference type="EMBL" id="CP119958">
    <property type="protein sequence ID" value="WFD37352.1"/>
    <property type="molecule type" value="Genomic_DNA"/>
</dbReference>
<keyword evidence="8" id="KW-1185">Reference proteome</keyword>
<dbReference type="InterPro" id="IPR013912">
    <property type="entry name" value="Adenylate_cyclase-assoc_CAP_C"/>
</dbReference>
<dbReference type="InterPro" id="IPR013992">
    <property type="entry name" value="Adenylate_cyclase-assoc_CAP_N"/>
</dbReference>
<feature type="compositionally biased region" description="Pro residues" evidence="5">
    <location>
        <begin position="247"/>
        <end position="266"/>
    </location>
</feature>
<dbReference type="InterPro" id="IPR006599">
    <property type="entry name" value="CARP_motif"/>
</dbReference>
<evidence type="ECO:0000313" key="7">
    <source>
        <dbReference type="EMBL" id="WFD37352.1"/>
    </source>
</evidence>
<dbReference type="Pfam" id="PF21938">
    <property type="entry name" value="CAP_N"/>
    <property type="match status" value="1"/>
</dbReference>
<dbReference type="AlphaFoldDB" id="A0AAF0EYZ5"/>
<dbReference type="Proteomes" id="UP001217754">
    <property type="component" value="Chromosome 1"/>
</dbReference>
<proteinExistence type="inferred from homology"/>
<dbReference type="Gene3D" id="1.25.40.330">
    <property type="entry name" value="Adenylate cyclase-associated CAP, N-terminal domain"/>
    <property type="match status" value="1"/>
</dbReference>
<dbReference type="InterPro" id="IPR053950">
    <property type="entry name" value="CAP_N"/>
</dbReference>
<dbReference type="PANTHER" id="PTHR10652">
    <property type="entry name" value="ADENYLYL CYCLASE-ASSOCIATED PROTEIN"/>
    <property type="match status" value="1"/>
</dbReference>
<evidence type="ECO:0000256" key="3">
    <source>
        <dbReference type="ARBA" id="ARBA00072052"/>
    </source>
</evidence>
<feature type="region of interest" description="Disordered" evidence="5">
    <location>
        <begin position="240"/>
        <end position="274"/>
    </location>
</feature>
<name>A0AAF0EYZ5_9BASI</name>
<dbReference type="GO" id="GO:0008179">
    <property type="term" value="F:adenylate cyclase binding"/>
    <property type="evidence" value="ECO:0007669"/>
    <property type="project" value="TreeGrafter"/>
</dbReference>
<dbReference type="SUPFAM" id="SSF69340">
    <property type="entry name" value="C-terminal domain of adenylylcyclase associated protein"/>
    <property type="match status" value="1"/>
</dbReference>